<gene>
    <name evidence="1" type="ORF">Godav_023941</name>
</gene>
<keyword evidence="2" id="KW-1185">Reference proteome</keyword>
<accession>A0A7J8STC6</accession>
<protein>
    <submittedName>
        <fullName evidence="1">Uncharacterized protein</fullName>
    </submittedName>
</protein>
<dbReference type="Proteomes" id="UP000593561">
    <property type="component" value="Unassembled WGS sequence"/>
</dbReference>
<evidence type="ECO:0000313" key="2">
    <source>
        <dbReference type="Proteomes" id="UP000593561"/>
    </source>
</evidence>
<comment type="caution">
    <text evidence="1">The sequence shown here is derived from an EMBL/GenBank/DDBJ whole genome shotgun (WGS) entry which is preliminary data.</text>
</comment>
<organism evidence="1 2">
    <name type="scientific">Gossypium davidsonii</name>
    <name type="common">Davidson's cotton</name>
    <name type="synonym">Gossypium klotzschianum subsp. davidsonii</name>
    <dbReference type="NCBI Taxonomy" id="34287"/>
    <lineage>
        <taxon>Eukaryota</taxon>
        <taxon>Viridiplantae</taxon>
        <taxon>Streptophyta</taxon>
        <taxon>Embryophyta</taxon>
        <taxon>Tracheophyta</taxon>
        <taxon>Spermatophyta</taxon>
        <taxon>Magnoliopsida</taxon>
        <taxon>eudicotyledons</taxon>
        <taxon>Gunneridae</taxon>
        <taxon>Pentapetalae</taxon>
        <taxon>rosids</taxon>
        <taxon>malvids</taxon>
        <taxon>Malvales</taxon>
        <taxon>Malvaceae</taxon>
        <taxon>Malvoideae</taxon>
        <taxon>Gossypium</taxon>
    </lineage>
</organism>
<dbReference type="AlphaFoldDB" id="A0A7J8STC6"/>
<reference evidence="1 2" key="1">
    <citation type="journal article" date="2019" name="Genome Biol. Evol.">
        <title>Insights into the evolution of the New World diploid cottons (Gossypium, subgenus Houzingenia) based on genome sequencing.</title>
        <authorList>
            <person name="Grover C.E."/>
            <person name="Arick M.A. 2nd"/>
            <person name="Thrash A."/>
            <person name="Conover J.L."/>
            <person name="Sanders W.S."/>
            <person name="Peterson D.G."/>
            <person name="Frelichowski J.E."/>
            <person name="Scheffler J.A."/>
            <person name="Scheffler B.E."/>
            <person name="Wendel J.F."/>
        </authorList>
    </citation>
    <scope>NUCLEOTIDE SEQUENCE [LARGE SCALE GENOMIC DNA]</scope>
    <source>
        <strain evidence="1">27</strain>
        <tissue evidence="1">Leaf</tissue>
    </source>
</reference>
<name>A0A7J8STC6_GOSDV</name>
<proteinExistence type="predicted"/>
<evidence type="ECO:0000313" key="1">
    <source>
        <dbReference type="EMBL" id="MBA0629368.1"/>
    </source>
</evidence>
<sequence length="61" mass="7396">MVGYCFKKRRLQMKVVWIKLNSSVSKSWKYLLINIMGTEYWVVVVKLWFIKECCLMGELFQ</sequence>
<dbReference type="EMBL" id="JABFAC010000011">
    <property type="protein sequence ID" value="MBA0629368.1"/>
    <property type="molecule type" value="Genomic_DNA"/>
</dbReference>